<evidence type="ECO:0000313" key="1">
    <source>
        <dbReference type="EMBL" id="OJD22690.1"/>
    </source>
</evidence>
<dbReference type="InterPro" id="IPR051678">
    <property type="entry name" value="AGP_Transferase"/>
</dbReference>
<proteinExistence type="predicted"/>
<comment type="caution">
    <text evidence="1">The sequence shown here is derived from an EMBL/GenBank/DDBJ whole genome shotgun (WGS) entry which is preliminary data.</text>
</comment>
<dbReference type="Proteomes" id="UP000242791">
    <property type="component" value="Unassembled WGS sequence"/>
</dbReference>
<evidence type="ECO:0000313" key="2">
    <source>
        <dbReference type="Proteomes" id="UP000242791"/>
    </source>
</evidence>
<gene>
    <name evidence="1" type="ORF">ACJ73_05963</name>
</gene>
<sequence>MPLLWIRHRQPPSNYIPNHTPMFQNRFGSYLVMDYIEESEGQMLSKTWNEYRGDEKRLTNLFNGLSRLRLVMSRIKLTKIGSFTVDDNGLLRLANRPLTSMLQESENTGIPMHIVRDCTYTSVIAYVTDLLSYHDNQLRHNLNAVKAPQFYNHDSDAGLFAFSLTDLHQSNIFVDKDWNITHIIDLEWAASLPVEFIQLPHWLGGKEIDAIDLDSYKNNVEEFTRILEESKRSLALRSPPALHSLFYDRIQPQFAAQHLKDQEFYKVVGFYRCREASAFIRAKCNDKKTYDIQLREAFQMNT</sequence>
<dbReference type="PANTHER" id="PTHR21310:SF37">
    <property type="entry name" value="AMINOGLYCOSIDE PHOSPHOTRANSFERASE DOMAIN-CONTAINING PROTEIN"/>
    <property type="match status" value="1"/>
</dbReference>
<organism evidence="1 2">
    <name type="scientific">Blastomyces percursus</name>
    <dbReference type="NCBI Taxonomy" id="1658174"/>
    <lineage>
        <taxon>Eukaryota</taxon>
        <taxon>Fungi</taxon>
        <taxon>Dikarya</taxon>
        <taxon>Ascomycota</taxon>
        <taxon>Pezizomycotina</taxon>
        <taxon>Eurotiomycetes</taxon>
        <taxon>Eurotiomycetidae</taxon>
        <taxon>Onygenales</taxon>
        <taxon>Ajellomycetaceae</taxon>
        <taxon>Blastomyces</taxon>
    </lineage>
</organism>
<reference evidence="1 2" key="1">
    <citation type="submission" date="2015-08" db="EMBL/GenBank/DDBJ databases">
        <title>Emmonsia species relationships and genome sequence.</title>
        <authorList>
            <person name="Cuomo C.A."/>
            <person name="Schwartz I.S."/>
            <person name="Kenyon C."/>
            <person name="De Hoog G.S."/>
            <person name="Govender N.P."/>
            <person name="Botha A."/>
            <person name="Moreno L."/>
            <person name="De Vries M."/>
            <person name="Munoz J.F."/>
            <person name="Stielow J.B."/>
        </authorList>
    </citation>
    <scope>NUCLEOTIDE SEQUENCE [LARGE SCALE GENOMIC DNA]</scope>
    <source>
        <strain evidence="1 2">EI222</strain>
    </source>
</reference>
<protein>
    <recommendedName>
        <fullName evidence="3">Aminoglycoside phosphotransferase domain-containing protein</fullName>
    </recommendedName>
</protein>
<dbReference type="OrthoDB" id="3645574at2759"/>
<dbReference type="EMBL" id="LGTZ01000986">
    <property type="protein sequence ID" value="OJD22690.1"/>
    <property type="molecule type" value="Genomic_DNA"/>
</dbReference>
<dbReference type="VEuPathDB" id="FungiDB:ACJ73_05963"/>
<dbReference type="PANTHER" id="PTHR21310">
    <property type="entry name" value="AMINOGLYCOSIDE PHOSPHOTRANSFERASE-RELATED-RELATED"/>
    <property type="match status" value="1"/>
</dbReference>
<evidence type="ECO:0008006" key="3">
    <source>
        <dbReference type="Google" id="ProtNLM"/>
    </source>
</evidence>
<accession>A0A1J9Q3M1</accession>
<keyword evidence="2" id="KW-1185">Reference proteome</keyword>
<dbReference type="AlphaFoldDB" id="A0A1J9Q3M1"/>
<name>A0A1J9Q3M1_9EURO</name>